<sequence length="211" mass="22619">MSASALILIDIQNDFCPEGALAVTDGDAIVPPINRLLDSPGRSGFGKVVATADWHPLGHISFASTHEGKKVNDRIEANGITQNLWPVHCVAGTPGADFHPVLDIDRADLILRKGTSLHLDSYSAFFENDGKTPTGLHGYLQTCGIDTVFLAGLALDWCVFFSALDALALGYKTTILQDLCRPVDQPAGFSDKRVGELRMKGVLVSTSESLI</sequence>
<dbReference type="HOGENOM" id="CLU_068979_13_1_12"/>
<evidence type="ECO:0000259" key="8">
    <source>
        <dbReference type="Pfam" id="PF00857"/>
    </source>
</evidence>
<gene>
    <name evidence="9" type="ordered locus">Spirs_1425</name>
</gene>
<dbReference type="EMBL" id="CP002116">
    <property type="protein sequence ID" value="ADK80552.1"/>
    <property type="molecule type" value="Genomic_DNA"/>
</dbReference>
<evidence type="ECO:0000256" key="1">
    <source>
        <dbReference type="ARBA" id="ARBA00006336"/>
    </source>
</evidence>
<dbReference type="GO" id="GO:0019363">
    <property type="term" value="P:pyridine nucleotide biosynthetic process"/>
    <property type="evidence" value="ECO:0007669"/>
    <property type="project" value="UniProtKB-KW"/>
</dbReference>
<dbReference type="Proteomes" id="UP000002318">
    <property type="component" value="Chromosome"/>
</dbReference>
<dbReference type="SUPFAM" id="SSF52499">
    <property type="entry name" value="Isochorismatase-like hydrolases"/>
    <property type="match status" value="1"/>
</dbReference>
<dbReference type="RefSeq" id="WP_013254016.1">
    <property type="nucleotide sequence ID" value="NC_014364.1"/>
</dbReference>
<comment type="pathway">
    <text evidence="5">Cofactor biosynthesis; nicotinate biosynthesis; nicotinate from nicotinamide: step 1/1.</text>
</comment>
<dbReference type="EC" id="3.5.1.19" evidence="6"/>
<dbReference type="eggNOG" id="COG1335">
    <property type="taxonomic scope" value="Bacteria"/>
</dbReference>
<keyword evidence="10" id="KW-1185">Reference proteome</keyword>
<evidence type="ECO:0000256" key="2">
    <source>
        <dbReference type="ARBA" id="ARBA00022642"/>
    </source>
</evidence>
<keyword evidence="3" id="KW-0479">Metal-binding</keyword>
<reference evidence="9 10" key="1">
    <citation type="journal article" date="2010" name="Stand. Genomic Sci.">
        <title>Complete genome sequence of Spirochaeta smaragdinae type strain (SEBR 4228).</title>
        <authorList>
            <person name="Mavromatis K."/>
            <person name="Yasawong M."/>
            <person name="Chertkov O."/>
            <person name="Lapidus A."/>
            <person name="Lucas S."/>
            <person name="Nolan M."/>
            <person name="Del Rio T.G."/>
            <person name="Tice H."/>
            <person name="Cheng J.F."/>
            <person name="Pitluck S."/>
            <person name="Liolios K."/>
            <person name="Ivanova N."/>
            <person name="Tapia R."/>
            <person name="Han C."/>
            <person name="Bruce D."/>
            <person name="Goodwin L."/>
            <person name="Pati A."/>
            <person name="Chen A."/>
            <person name="Palaniappan K."/>
            <person name="Land M."/>
            <person name="Hauser L."/>
            <person name="Chang Y.J."/>
            <person name="Jeffries C.D."/>
            <person name="Detter J.C."/>
            <person name="Rohde M."/>
            <person name="Brambilla E."/>
            <person name="Spring S."/>
            <person name="Goker M."/>
            <person name="Sikorski J."/>
            <person name="Woyke T."/>
            <person name="Bristow J."/>
            <person name="Eisen J.A."/>
            <person name="Markowitz V."/>
            <person name="Hugenholtz P."/>
            <person name="Klenk H.P."/>
            <person name="Kyrpides N.C."/>
        </authorList>
    </citation>
    <scope>NUCLEOTIDE SEQUENCE [LARGE SCALE GENOMIC DNA]</scope>
    <source>
        <strain evidence="10">DSM 11293 / JCM 15392 / SEBR 4228</strain>
    </source>
</reference>
<evidence type="ECO:0000256" key="7">
    <source>
        <dbReference type="ARBA" id="ARBA00043224"/>
    </source>
</evidence>
<name>E1R517_SEDSS</name>
<protein>
    <recommendedName>
        <fullName evidence="6">nicotinamidase</fullName>
        <ecNumber evidence="6">3.5.1.19</ecNumber>
    </recommendedName>
    <alternativeName>
        <fullName evidence="7">Nicotinamide deamidase</fullName>
    </alternativeName>
</protein>
<evidence type="ECO:0000313" key="9">
    <source>
        <dbReference type="EMBL" id="ADK80552.1"/>
    </source>
</evidence>
<organism evidence="9 10">
    <name type="scientific">Sediminispirochaeta smaragdinae (strain DSM 11293 / JCM 15392 / SEBR 4228)</name>
    <name type="common">Spirochaeta smaragdinae</name>
    <dbReference type="NCBI Taxonomy" id="573413"/>
    <lineage>
        <taxon>Bacteria</taxon>
        <taxon>Pseudomonadati</taxon>
        <taxon>Spirochaetota</taxon>
        <taxon>Spirochaetia</taxon>
        <taxon>Spirochaetales</taxon>
        <taxon>Spirochaetaceae</taxon>
        <taxon>Sediminispirochaeta</taxon>
    </lineage>
</organism>
<evidence type="ECO:0000256" key="4">
    <source>
        <dbReference type="ARBA" id="ARBA00022801"/>
    </source>
</evidence>
<evidence type="ECO:0000256" key="3">
    <source>
        <dbReference type="ARBA" id="ARBA00022723"/>
    </source>
</evidence>
<evidence type="ECO:0000256" key="5">
    <source>
        <dbReference type="ARBA" id="ARBA00037900"/>
    </source>
</evidence>
<dbReference type="GO" id="GO:0008936">
    <property type="term" value="F:nicotinamidase activity"/>
    <property type="evidence" value="ECO:0007669"/>
    <property type="project" value="UniProtKB-EC"/>
</dbReference>
<dbReference type="PANTHER" id="PTHR11080:SF2">
    <property type="entry name" value="LD05707P"/>
    <property type="match status" value="1"/>
</dbReference>
<dbReference type="InterPro" id="IPR052347">
    <property type="entry name" value="Isochorismatase_Nicotinamidase"/>
</dbReference>
<feature type="domain" description="Isochorismatase-like" evidence="8">
    <location>
        <begin position="4"/>
        <end position="184"/>
    </location>
</feature>
<evidence type="ECO:0000313" key="10">
    <source>
        <dbReference type="Proteomes" id="UP000002318"/>
    </source>
</evidence>
<dbReference type="PANTHER" id="PTHR11080">
    <property type="entry name" value="PYRAZINAMIDASE/NICOTINAMIDASE"/>
    <property type="match status" value="1"/>
</dbReference>
<dbReference type="InterPro" id="IPR036380">
    <property type="entry name" value="Isochorismatase-like_sf"/>
</dbReference>
<comment type="similarity">
    <text evidence="1">Belongs to the isochorismatase family.</text>
</comment>
<dbReference type="AlphaFoldDB" id="E1R517"/>
<dbReference type="InterPro" id="IPR000868">
    <property type="entry name" value="Isochorismatase-like_dom"/>
</dbReference>
<proteinExistence type="inferred from homology"/>
<dbReference type="STRING" id="573413.Spirs_1425"/>
<dbReference type="Pfam" id="PF00857">
    <property type="entry name" value="Isochorismatase"/>
    <property type="match status" value="1"/>
</dbReference>
<dbReference type="GO" id="GO:0046872">
    <property type="term" value="F:metal ion binding"/>
    <property type="evidence" value="ECO:0007669"/>
    <property type="project" value="UniProtKB-KW"/>
</dbReference>
<keyword evidence="4 9" id="KW-0378">Hydrolase</keyword>
<dbReference type="KEGG" id="ssm:Spirs_1425"/>
<dbReference type="OrthoDB" id="9796485at2"/>
<dbReference type="CDD" id="cd01011">
    <property type="entry name" value="nicotinamidase"/>
    <property type="match status" value="1"/>
</dbReference>
<evidence type="ECO:0000256" key="6">
    <source>
        <dbReference type="ARBA" id="ARBA00039017"/>
    </source>
</evidence>
<dbReference type="Gene3D" id="3.40.50.850">
    <property type="entry name" value="Isochorismatase-like"/>
    <property type="match status" value="1"/>
</dbReference>
<dbReference type="NCBIfam" id="NF008623">
    <property type="entry name" value="PRK11609.1"/>
    <property type="match status" value="1"/>
</dbReference>
<accession>E1R517</accession>
<keyword evidence="2" id="KW-0662">Pyridine nucleotide biosynthesis</keyword>